<dbReference type="SUPFAM" id="SSF53098">
    <property type="entry name" value="Ribonuclease H-like"/>
    <property type="match status" value="1"/>
</dbReference>
<feature type="region of interest" description="Disordered" evidence="1">
    <location>
        <begin position="1"/>
        <end position="26"/>
    </location>
</feature>
<comment type="caution">
    <text evidence="3">The sequence shown here is derived from an EMBL/GenBank/DDBJ whole genome shotgun (WGS) entry which is preliminary data.</text>
</comment>
<dbReference type="PANTHER" id="PTHR32166:SF74">
    <property type="entry name" value="OS05G0256350 PROTEIN"/>
    <property type="match status" value="1"/>
</dbReference>
<dbReference type="OrthoDB" id="2012664at2759"/>
<keyword evidence="4" id="KW-1185">Reference proteome</keyword>
<evidence type="ECO:0000259" key="2">
    <source>
        <dbReference type="Pfam" id="PF04937"/>
    </source>
</evidence>
<gene>
    <name evidence="3" type="ORF">SHERM_22586</name>
</gene>
<dbReference type="EMBL" id="CACSLK010027388">
    <property type="protein sequence ID" value="CAA0826198.1"/>
    <property type="molecule type" value="Genomic_DNA"/>
</dbReference>
<accession>A0A9N7RDZ9</accession>
<reference evidence="3" key="1">
    <citation type="submission" date="2019-12" db="EMBL/GenBank/DDBJ databases">
        <authorList>
            <person name="Scholes J."/>
        </authorList>
    </citation>
    <scope>NUCLEOTIDE SEQUENCE</scope>
</reference>
<dbReference type="Proteomes" id="UP001153555">
    <property type="component" value="Unassembled WGS sequence"/>
</dbReference>
<proteinExistence type="predicted"/>
<evidence type="ECO:0000313" key="3">
    <source>
        <dbReference type="EMBL" id="CAA0826198.1"/>
    </source>
</evidence>
<feature type="compositionally biased region" description="Basic and acidic residues" evidence="1">
    <location>
        <begin position="14"/>
        <end position="26"/>
    </location>
</feature>
<name>A0A9N7RDZ9_STRHE</name>
<sequence length="306" mass="34725">MTPEEVVAARKGKSGVDEKVQSTEKSEEKRDRSCEYICQFFYEAGIPHNTVTLPNFDLMLEAIGDFGRNLRGPTPYEMSGKFLQKRKRKVKEVLKSHQQSWELNGCTVMTDAWTDKRGRGVMNLVVHSAYGFCFLDSVDCSDVKNDGKDGRYIFDLVDRCIEEIGIQNVVQVVTDNARPNEAASSLLKAKHPSIFWDGCAAHTIDLMLEDIEKMPRVASTISKAKCLTVFLYAHTRVLDLMRKFLSRDLVRCGVTRFATAYLNLKSLLENKKEVKRLFKDDELNELGYLKSAKGKKANNVVKSETF</sequence>
<organism evidence="3 4">
    <name type="scientific">Striga hermonthica</name>
    <name type="common">Purple witchweed</name>
    <name type="synonym">Buchnera hermonthica</name>
    <dbReference type="NCBI Taxonomy" id="68872"/>
    <lineage>
        <taxon>Eukaryota</taxon>
        <taxon>Viridiplantae</taxon>
        <taxon>Streptophyta</taxon>
        <taxon>Embryophyta</taxon>
        <taxon>Tracheophyta</taxon>
        <taxon>Spermatophyta</taxon>
        <taxon>Magnoliopsida</taxon>
        <taxon>eudicotyledons</taxon>
        <taxon>Gunneridae</taxon>
        <taxon>Pentapetalae</taxon>
        <taxon>asterids</taxon>
        <taxon>lamiids</taxon>
        <taxon>Lamiales</taxon>
        <taxon>Orobanchaceae</taxon>
        <taxon>Buchnereae</taxon>
        <taxon>Striga</taxon>
    </lineage>
</organism>
<dbReference type="AlphaFoldDB" id="A0A9N7RDZ9"/>
<evidence type="ECO:0000313" key="4">
    <source>
        <dbReference type="Proteomes" id="UP001153555"/>
    </source>
</evidence>
<evidence type="ECO:0000256" key="1">
    <source>
        <dbReference type="SAM" id="MobiDB-lite"/>
    </source>
</evidence>
<dbReference type="PANTHER" id="PTHR32166">
    <property type="entry name" value="OSJNBA0013A04.12 PROTEIN"/>
    <property type="match status" value="1"/>
</dbReference>
<feature type="domain" description="DUF659" evidence="2">
    <location>
        <begin position="73"/>
        <end position="225"/>
    </location>
</feature>
<dbReference type="InterPro" id="IPR007021">
    <property type="entry name" value="DUF659"/>
</dbReference>
<dbReference type="Pfam" id="PF04937">
    <property type="entry name" value="DUF659"/>
    <property type="match status" value="1"/>
</dbReference>
<protein>
    <submittedName>
        <fullName evidence="3">HAT transposon superfamily protein</fullName>
    </submittedName>
</protein>
<dbReference type="InterPro" id="IPR012337">
    <property type="entry name" value="RNaseH-like_sf"/>
</dbReference>